<dbReference type="AlphaFoldDB" id="A0AAI8MF99"/>
<gene>
    <name evidence="2" type="ORF">S23_37800</name>
</gene>
<feature type="compositionally biased region" description="Polar residues" evidence="1">
    <location>
        <begin position="61"/>
        <end position="81"/>
    </location>
</feature>
<proteinExistence type="predicted"/>
<keyword evidence="3" id="KW-1185">Reference proteome</keyword>
<dbReference type="Proteomes" id="UP000007886">
    <property type="component" value="Chromosome"/>
</dbReference>
<reference evidence="2 3" key="1">
    <citation type="journal article" date="2012" name="Microbes Environ.">
        <title>Complete genome sequence of Bradyrhizobium sp. S23321: insights into symbiosis evolution in soil oligotrophs.</title>
        <authorList>
            <person name="Okubo T."/>
            <person name="Tsukui T."/>
            <person name="Maita H."/>
            <person name="Okamoto S."/>
            <person name="Oshima K."/>
            <person name="Fujisawa T."/>
            <person name="Saito A."/>
            <person name="Futamata H."/>
            <person name="Hattori R."/>
            <person name="Shimomura Y."/>
            <person name="Haruta S."/>
            <person name="Morimoto S."/>
            <person name="Wang Y."/>
            <person name="Sakai Y."/>
            <person name="Hattori M."/>
            <person name="Aizawa S."/>
            <person name="Nagashima K.V.P."/>
            <person name="Masuda S."/>
            <person name="Hattori T."/>
            <person name="Yamashita A."/>
            <person name="Bao Z."/>
            <person name="Hayatsu M."/>
            <person name="Kajiya-Kanegae H."/>
            <person name="Yoshinaga I."/>
            <person name="Sakamoto K."/>
            <person name="Toyota K."/>
            <person name="Nakao M."/>
            <person name="Kohara M."/>
            <person name="Anda M."/>
            <person name="Niwa R."/>
            <person name="Jung-Hwan P."/>
            <person name="Sameshima-Saito R."/>
            <person name="Tokuda S."/>
            <person name="Yamamoto S."/>
            <person name="Yamamoto S."/>
            <person name="Yokoyama T."/>
            <person name="Akutsu T."/>
            <person name="Nakamura Y."/>
            <person name="Nakahira-Yanaka Y."/>
            <person name="Takada Hoshino Y."/>
            <person name="Hirakawa H."/>
            <person name="Mitsui H."/>
            <person name="Terasawa K."/>
            <person name="Itakura M."/>
            <person name="Sato S."/>
            <person name="Ikeda-Ohtsubo W."/>
            <person name="Sakakura N."/>
            <person name="Kaminuma E."/>
            <person name="Minamisawa K."/>
        </authorList>
    </citation>
    <scope>NUCLEOTIDE SEQUENCE [LARGE SCALE GENOMIC DNA]</scope>
    <source>
        <strain evidence="2 3">S23321</strain>
    </source>
</reference>
<feature type="region of interest" description="Disordered" evidence="1">
    <location>
        <begin position="1"/>
        <end position="34"/>
    </location>
</feature>
<organism evidence="2 3">
    <name type="scientific">Bradyrhizobium cosmicum</name>
    <dbReference type="NCBI Taxonomy" id="1404864"/>
    <lineage>
        <taxon>Bacteria</taxon>
        <taxon>Pseudomonadati</taxon>
        <taxon>Pseudomonadota</taxon>
        <taxon>Alphaproteobacteria</taxon>
        <taxon>Hyphomicrobiales</taxon>
        <taxon>Nitrobacteraceae</taxon>
        <taxon>Bradyrhizobium</taxon>
    </lineage>
</organism>
<feature type="compositionally biased region" description="Low complexity" evidence="1">
    <location>
        <begin position="1"/>
        <end position="23"/>
    </location>
</feature>
<evidence type="ECO:0000313" key="2">
    <source>
        <dbReference type="EMBL" id="BAL76977.1"/>
    </source>
</evidence>
<feature type="region of interest" description="Disordered" evidence="1">
    <location>
        <begin position="61"/>
        <end position="97"/>
    </location>
</feature>
<evidence type="ECO:0000313" key="3">
    <source>
        <dbReference type="Proteomes" id="UP000007886"/>
    </source>
</evidence>
<evidence type="ECO:0000256" key="1">
    <source>
        <dbReference type="SAM" id="MobiDB-lite"/>
    </source>
</evidence>
<protein>
    <submittedName>
        <fullName evidence="2">Uncharacterized protein</fullName>
    </submittedName>
</protein>
<dbReference type="EMBL" id="AP012279">
    <property type="protein sequence ID" value="BAL76977.1"/>
    <property type="molecule type" value="Genomic_DNA"/>
</dbReference>
<sequence>MASSTSATSETSAASSSQSAEGSSGSGGGGGSTKTIVSEVSITIDGLTTTTITYSDGTTEVETSASAQAGQGNQKGQTYNAQGALGGDAQGTSSAGV</sequence>
<dbReference type="KEGG" id="brs:S23_37800"/>
<name>A0AAI8MF99_9BRAD</name>
<accession>A0AAI8MF99</accession>